<dbReference type="EMBL" id="ML143544">
    <property type="protein sequence ID" value="TBU22380.1"/>
    <property type="molecule type" value="Genomic_DNA"/>
</dbReference>
<feature type="domain" description="C2H2-type" evidence="3">
    <location>
        <begin position="320"/>
        <end position="352"/>
    </location>
</feature>
<keyword evidence="1" id="KW-0863">Zinc-finger</keyword>
<dbReference type="Proteomes" id="UP000292957">
    <property type="component" value="Unassembled WGS sequence"/>
</dbReference>
<accession>A0A4Q9M5Y6</accession>
<keyword evidence="1" id="KW-0479">Metal-binding</keyword>
<feature type="region of interest" description="Disordered" evidence="2">
    <location>
        <begin position="130"/>
        <end position="157"/>
    </location>
</feature>
<evidence type="ECO:0000256" key="1">
    <source>
        <dbReference type="PROSITE-ProRule" id="PRU00042"/>
    </source>
</evidence>
<name>A0A4Q9M5Y6_9APHY</name>
<reference evidence="4" key="1">
    <citation type="submission" date="2019-01" db="EMBL/GenBank/DDBJ databases">
        <title>Draft genome sequences of three monokaryotic isolates of the white-rot basidiomycete fungus Dichomitus squalens.</title>
        <authorList>
            <consortium name="DOE Joint Genome Institute"/>
            <person name="Lopez S.C."/>
            <person name="Andreopoulos B."/>
            <person name="Pangilinan J."/>
            <person name="Lipzen A."/>
            <person name="Riley R."/>
            <person name="Ahrendt S."/>
            <person name="Ng V."/>
            <person name="Barry K."/>
            <person name="Daum C."/>
            <person name="Grigoriev I.V."/>
            <person name="Hilden K.S."/>
            <person name="Makela M.R."/>
            <person name="de Vries R.P."/>
        </authorList>
    </citation>
    <scope>NUCLEOTIDE SEQUENCE [LARGE SCALE GENOMIC DNA]</scope>
    <source>
        <strain evidence="4">OM18370.1</strain>
    </source>
</reference>
<feature type="compositionally biased region" description="Low complexity" evidence="2">
    <location>
        <begin position="140"/>
        <end position="154"/>
    </location>
</feature>
<evidence type="ECO:0000259" key="3">
    <source>
        <dbReference type="PROSITE" id="PS50157"/>
    </source>
</evidence>
<dbReference type="InterPro" id="IPR013087">
    <property type="entry name" value="Znf_C2H2_type"/>
</dbReference>
<keyword evidence="1" id="KW-0862">Zinc</keyword>
<feature type="compositionally biased region" description="Pro residues" evidence="2">
    <location>
        <begin position="350"/>
        <end position="363"/>
    </location>
</feature>
<protein>
    <recommendedName>
        <fullName evidence="3">C2H2-type domain-containing protein</fullName>
    </recommendedName>
</protein>
<gene>
    <name evidence="4" type="ORF">BD311DRAFT_144282</name>
</gene>
<feature type="domain" description="C2H2-type" evidence="3">
    <location>
        <begin position="287"/>
        <end position="320"/>
    </location>
</feature>
<feature type="region of interest" description="Disordered" evidence="2">
    <location>
        <begin position="24"/>
        <end position="50"/>
    </location>
</feature>
<dbReference type="AlphaFoldDB" id="A0A4Q9M5Y6"/>
<organism evidence="4">
    <name type="scientific">Dichomitus squalens</name>
    <dbReference type="NCBI Taxonomy" id="114155"/>
    <lineage>
        <taxon>Eukaryota</taxon>
        <taxon>Fungi</taxon>
        <taxon>Dikarya</taxon>
        <taxon>Basidiomycota</taxon>
        <taxon>Agaricomycotina</taxon>
        <taxon>Agaricomycetes</taxon>
        <taxon>Polyporales</taxon>
        <taxon>Polyporaceae</taxon>
        <taxon>Dichomitus</taxon>
    </lineage>
</organism>
<evidence type="ECO:0000313" key="4">
    <source>
        <dbReference type="EMBL" id="TBU22380.1"/>
    </source>
</evidence>
<evidence type="ECO:0000256" key="2">
    <source>
        <dbReference type="SAM" id="MobiDB-lite"/>
    </source>
</evidence>
<proteinExistence type="predicted"/>
<dbReference type="Gene3D" id="3.30.160.60">
    <property type="entry name" value="Classic Zinc Finger"/>
    <property type="match status" value="1"/>
</dbReference>
<dbReference type="GO" id="GO:0008270">
    <property type="term" value="F:zinc ion binding"/>
    <property type="evidence" value="ECO:0007669"/>
    <property type="project" value="UniProtKB-KW"/>
</dbReference>
<dbReference type="PROSITE" id="PS50157">
    <property type="entry name" value="ZINC_FINGER_C2H2_2"/>
    <property type="match status" value="2"/>
</dbReference>
<sequence>MRFSSNMSPFMLYNNTNKPAHILPMPPDRRRGVDVTAHGPASDSGDNPGLAPDDYIVFPLEAFETPGDPGIGTIDDAFALACSVQPQDIELELDPDPSLSFSAGADSFPYTPTHASPTSLTFSWTGGSYASPGGPPPSLSPTSSTFSSEPAASPGPISFSPSYSQGEYCVPPPIAYSPLTSPPFYPLLAPRPPDTAVLPDFGPEYAANPLAFTLPQQPAPPDQFAPVTCDPRLLVMHPTSAVPSCVAPAPVTQPDLQLSSQALPLSTPPCVVPKTSSSTKITRAVEAICPACSKEFTHKKNISAHLKESCPKRLHDGPRYPCPHPHCKSSYSRNNELNRHHKRYPEHAPATPPLPGHTPQPPF</sequence>
<feature type="region of interest" description="Disordered" evidence="2">
    <location>
        <begin position="331"/>
        <end position="363"/>
    </location>
</feature>